<dbReference type="Gene3D" id="3.40.395.10">
    <property type="entry name" value="Adenoviral Proteinase, Chain A"/>
    <property type="match status" value="1"/>
</dbReference>
<proteinExistence type="predicted"/>
<dbReference type="Proteomes" id="UP000683360">
    <property type="component" value="Unassembled WGS sequence"/>
</dbReference>
<dbReference type="GO" id="GO:0006508">
    <property type="term" value="P:proteolysis"/>
    <property type="evidence" value="ECO:0007669"/>
    <property type="project" value="InterPro"/>
</dbReference>
<sequence length="155" mass="18042">MNTDTLRCIIGCDQVLSQQVIGIFAADEIPKKIPFFPIAFILNTDDRKQPGSHWLSIYLPSAHKAEFFDSYGHSPSFYSRKLQDVFNINQMTVIHNRKRLQSSYSNTCGYYCIFYLMCRCRKMEMGDIVKDFSHDYDVNDIYVSDLISYIFPSCL</sequence>
<dbReference type="SUPFAM" id="SSF54001">
    <property type="entry name" value="Cysteine proteinases"/>
    <property type="match status" value="1"/>
</dbReference>
<dbReference type="InterPro" id="IPR038765">
    <property type="entry name" value="Papain-like_cys_pep_sf"/>
</dbReference>
<reference evidence="1" key="1">
    <citation type="submission" date="2021-03" db="EMBL/GenBank/DDBJ databases">
        <authorList>
            <person name="Bekaert M."/>
        </authorList>
    </citation>
    <scope>NUCLEOTIDE SEQUENCE</scope>
</reference>
<name>A0A8S3UKP7_MYTED</name>
<gene>
    <name evidence="1" type="ORF">MEDL_55436</name>
</gene>
<dbReference type="Pfam" id="PF00770">
    <property type="entry name" value="Peptidase_C5"/>
    <property type="match status" value="1"/>
</dbReference>
<comment type="caution">
    <text evidence="1">The sequence shown here is derived from an EMBL/GenBank/DDBJ whole genome shotgun (WGS) entry which is preliminary data.</text>
</comment>
<dbReference type="AlphaFoldDB" id="A0A8S3UKP7"/>
<dbReference type="OrthoDB" id="6137274at2759"/>
<protein>
    <recommendedName>
        <fullName evidence="3">Ubiquitin-like protease family profile domain-containing protein</fullName>
    </recommendedName>
</protein>
<dbReference type="InterPro" id="IPR000855">
    <property type="entry name" value="Peptidase_C5"/>
</dbReference>
<evidence type="ECO:0000313" key="2">
    <source>
        <dbReference type="Proteomes" id="UP000683360"/>
    </source>
</evidence>
<evidence type="ECO:0000313" key="1">
    <source>
        <dbReference type="EMBL" id="CAG2243283.1"/>
    </source>
</evidence>
<accession>A0A8S3UKP7</accession>
<dbReference type="EMBL" id="CAJPWZ010002699">
    <property type="protein sequence ID" value="CAG2243283.1"/>
    <property type="molecule type" value="Genomic_DNA"/>
</dbReference>
<dbReference type="GO" id="GO:0004197">
    <property type="term" value="F:cysteine-type endopeptidase activity"/>
    <property type="evidence" value="ECO:0007669"/>
    <property type="project" value="InterPro"/>
</dbReference>
<keyword evidence="2" id="KW-1185">Reference proteome</keyword>
<evidence type="ECO:0008006" key="3">
    <source>
        <dbReference type="Google" id="ProtNLM"/>
    </source>
</evidence>
<organism evidence="1 2">
    <name type="scientific">Mytilus edulis</name>
    <name type="common">Blue mussel</name>
    <dbReference type="NCBI Taxonomy" id="6550"/>
    <lineage>
        <taxon>Eukaryota</taxon>
        <taxon>Metazoa</taxon>
        <taxon>Spiralia</taxon>
        <taxon>Lophotrochozoa</taxon>
        <taxon>Mollusca</taxon>
        <taxon>Bivalvia</taxon>
        <taxon>Autobranchia</taxon>
        <taxon>Pteriomorphia</taxon>
        <taxon>Mytilida</taxon>
        <taxon>Mytiloidea</taxon>
        <taxon>Mytilidae</taxon>
        <taxon>Mytilinae</taxon>
        <taxon>Mytilus</taxon>
    </lineage>
</organism>